<reference evidence="5 6" key="1">
    <citation type="journal article" date="2019" name="Environ. Microbiol.">
        <title>Species interactions and distinct microbial communities in high Arctic permafrost affected cryosols are associated with the CH4 and CO2 gas fluxes.</title>
        <authorList>
            <person name="Altshuler I."/>
            <person name="Hamel J."/>
            <person name="Turney S."/>
            <person name="Magnuson E."/>
            <person name="Levesque R."/>
            <person name="Greer C."/>
            <person name="Whyte L.G."/>
        </authorList>
    </citation>
    <scope>NUCLEOTIDE SEQUENCE [LARGE SCALE GENOMIC DNA]</scope>
    <source>
        <strain evidence="5 6">E4</strain>
    </source>
</reference>
<dbReference type="EMBL" id="RCZD01000008">
    <property type="protein sequence ID" value="TPG59960.1"/>
    <property type="molecule type" value="Genomic_DNA"/>
</dbReference>
<dbReference type="OrthoDB" id="9789727at2"/>
<evidence type="ECO:0000256" key="2">
    <source>
        <dbReference type="ARBA" id="ARBA00022801"/>
    </source>
</evidence>
<dbReference type="Gene3D" id="3.40.800.10">
    <property type="entry name" value="Ureohydrolase domain"/>
    <property type="match status" value="1"/>
</dbReference>
<evidence type="ECO:0000256" key="3">
    <source>
        <dbReference type="ARBA" id="ARBA00023211"/>
    </source>
</evidence>
<dbReference type="PANTHER" id="PTHR43782:SF3">
    <property type="entry name" value="ARGINASE"/>
    <property type="match status" value="1"/>
</dbReference>
<dbReference type="GO" id="GO:0004053">
    <property type="term" value="F:arginase activity"/>
    <property type="evidence" value="ECO:0007669"/>
    <property type="project" value="TreeGrafter"/>
</dbReference>
<accession>A0A502GF92</accession>
<dbReference type="SUPFAM" id="SSF52768">
    <property type="entry name" value="Arginase/deacetylase"/>
    <property type="match status" value="1"/>
</dbReference>
<keyword evidence="3" id="KW-0464">Manganese</keyword>
<keyword evidence="1" id="KW-0479">Metal-binding</keyword>
<dbReference type="InterPro" id="IPR006035">
    <property type="entry name" value="Ureohydrolase"/>
</dbReference>
<dbReference type="Proteomes" id="UP000317663">
    <property type="component" value="Unassembled WGS sequence"/>
</dbReference>
<dbReference type="InterPro" id="IPR023696">
    <property type="entry name" value="Ureohydrolase_dom_sf"/>
</dbReference>
<protein>
    <submittedName>
        <fullName evidence="5">Arginase</fullName>
    </submittedName>
</protein>
<dbReference type="PROSITE" id="PS51409">
    <property type="entry name" value="ARGINASE_2"/>
    <property type="match status" value="1"/>
</dbReference>
<evidence type="ECO:0000256" key="4">
    <source>
        <dbReference type="PROSITE-ProRule" id="PRU00742"/>
    </source>
</evidence>
<organism evidence="5 6">
    <name type="scientific">Ewingella americana</name>
    <dbReference type="NCBI Taxonomy" id="41202"/>
    <lineage>
        <taxon>Bacteria</taxon>
        <taxon>Pseudomonadati</taxon>
        <taxon>Pseudomonadota</taxon>
        <taxon>Gammaproteobacteria</taxon>
        <taxon>Enterobacterales</taxon>
        <taxon>Yersiniaceae</taxon>
        <taxon>Ewingella</taxon>
    </lineage>
</organism>
<evidence type="ECO:0000313" key="6">
    <source>
        <dbReference type="Proteomes" id="UP000317663"/>
    </source>
</evidence>
<name>A0A502GF92_9GAMM</name>
<dbReference type="Pfam" id="PF00491">
    <property type="entry name" value="Arginase"/>
    <property type="match status" value="1"/>
</dbReference>
<keyword evidence="6" id="KW-1185">Reference proteome</keyword>
<proteinExistence type="inferred from homology"/>
<evidence type="ECO:0000313" key="5">
    <source>
        <dbReference type="EMBL" id="TPG59960.1"/>
    </source>
</evidence>
<gene>
    <name evidence="5" type="ORF">EAH77_15450</name>
</gene>
<dbReference type="AlphaFoldDB" id="A0A502GF92"/>
<keyword evidence="2" id="KW-0378">Hydrolase</keyword>
<dbReference type="GO" id="GO:0030145">
    <property type="term" value="F:manganese ion binding"/>
    <property type="evidence" value="ECO:0007669"/>
    <property type="project" value="TreeGrafter"/>
</dbReference>
<dbReference type="GO" id="GO:0005829">
    <property type="term" value="C:cytosol"/>
    <property type="evidence" value="ECO:0007669"/>
    <property type="project" value="TreeGrafter"/>
</dbReference>
<comment type="caution">
    <text evidence="5">The sequence shown here is derived from an EMBL/GenBank/DDBJ whole genome shotgun (WGS) entry which is preliminary data.</text>
</comment>
<dbReference type="PANTHER" id="PTHR43782">
    <property type="entry name" value="ARGINASE"/>
    <property type="match status" value="1"/>
</dbReference>
<comment type="similarity">
    <text evidence="4">Belongs to the arginase family.</text>
</comment>
<dbReference type="PRINTS" id="PR00116">
    <property type="entry name" value="ARGINASE"/>
</dbReference>
<sequence>MSTLDPIQTSIKKSSSKSSIFDTPAINIIGAACGANCGPDGDTYYSAAYLRDLYDILHVNPKFHNAPLSFFQKTSFHSIVDELDYDHLQEYARTRAFSEALAETVSVTKDQNRFPIVIGGDHSCAIGTWRGVSAHTEGAIGLIWIDAHMDSHTDETTPSGAIHGMPLASLMGYGHPSLVNDWKHHQAVDPKYTTLIGIRSYEPEEKALLESLGVTIIYADPKIKTDYVSAFEQAVERAMQCPHGFGISFDLDVLDPVDMPHVACYVPDGLAWVEVESMIESLTEKQIQHLHAFEIVEFAPNIANFNDREQKMTPLERPISAYDSGSRVFKLIGSLLS</sequence>
<dbReference type="RefSeq" id="WP_140473687.1">
    <property type="nucleotide sequence ID" value="NZ_RCZD01000008.1"/>
</dbReference>
<evidence type="ECO:0000256" key="1">
    <source>
        <dbReference type="ARBA" id="ARBA00022723"/>
    </source>
</evidence>